<dbReference type="KEGG" id="mtar:DF168_00986"/>
<evidence type="ECO:0000256" key="1">
    <source>
        <dbReference type="ARBA" id="ARBA00001954"/>
    </source>
</evidence>
<dbReference type="InterPro" id="IPR008775">
    <property type="entry name" value="Phytyl_CoA_dOase-like"/>
</dbReference>
<name>A0A2Z4ACW8_9BACT</name>
<dbReference type="SUPFAM" id="SSF51197">
    <property type="entry name" value="Clavaminate synthase-like"/>
    <property type="match status" value="1"/>
</dbReference>
<dbReference type="EMBL" id="CP029803">
    <property type="protein sequence ID" value="AWT59791.1"/>
    <property type="molecule type" value="Genomic_DNA"/>
</dbReference>
<dbReference type="PANTHER" id="PTHR20883">
    <property type="entry name" value="PHYTANOYL-COA DIOXYGENASE DOMAIN CONTAINING 1"/>
    <property type="match status" value="1"/>
</dbReference>
<reference evidence="2 3" key="1">
    <citation type="submission" date="2018-06" db="EMBL/GenBank/DDBJ databases">
        <title>Draft Genome Sequence of a Novel Marine Bacterium Related to the Verrucomicrobia.</title>
        <authorList>
            <person name="Vosseberg J."/>
            <person name="Martijn J."/>
            <person name="Ettema T.J.G."/>
        </authorList>
    </citation>
    <scope>NUCLEOTIDE SEQUENCE [LARGE SCALE GENOMIC DNA]</scope>
    <source>
        <strain evidence="2">TARA_B100001123</strain>
    </source>
</reference>
<dbReference type="GO" id="GO:0005506">
    <property type="term" value="F:iron ion binding"/>
    <property type="evidence" value="ECO:0007669"/>
    <property type="project" value="UniProtKB-ARBA"/>
</dbReference>
<dbReference type="Gene3D" id="2.60.120.620">
    <property type="entry name" value="q2cbj1_9rhob like domain"/>
    <property type="match status" value="1"/>
</dbReference>
<gene>
    <name evidence="2" type="ORF">DF168_00986</name>
</gene>
<dbReference type="Proteomes" id="UP000247465">
    <property type="component" value="Chromosome"/>
</dbReference>
<organism evidence="2 3">
    <name type="scientific">Candidatus Moanibacter tarae</name>
    <dbReference type="NCBI Taxonomy" id="2200854"/>
    <lineage>
        <taxon>Bacteria</taxon>
        <taxon>Pseudomonadati</taxon>
        <taxon>Verrucomicrobiota</taxon>
        <taxon>Opitutia</taxon>
        <taxon>Puniceicoccales</taxon>
        <taxon>Puniceicoccales incertae sedis</taxon>
        <taxon>Candidatus Moanibacter</taxon>
    </lineage>
</organism>
<sequence>MVKKEVILSDQDKGAYQEKGYHIIRNVLTLDEAEHYRSLVQEYTRGGRAWTDGEGLEYPTPGKYTIQGNQMADPGFVPVVEHPVVVNAVESFLGESSYLTAFVAYLRSPGDKGGGAHCDYKRWRPVGSSMNWLFAIIPLNDFDNSFGPLLVSPGSHKLAEVIDENARIRDLSCPNKDRLGPFIDPELNTGDLLLMHGHTWHFPPSGDTREDRCGFFLKYCGVSAPPAAGYFPYTSSAYESLSVEGKRLLPIHFDKPITSTRLLVEREWEGTRRYLLVREHNSDHWTLPGGEAADEEEGVGWDVGARISALQDIIHKQLNIEVPWMSYIEDIQSKNEVCRVYGFIDSERLFKNSFHEGIRWEWFTKERLLGTLGENDPILEIVRIWQREDILRGKGKALRQRKVQFD</sequence>
<dbReference type="Pfam" id="PF05721">
    <property type="entry name" value="PhyH"/>
    <property type="match status" value="1"/>
</dbReference>
<dbReference type="GO" id="GO:0016706">
    <property type="term" value="F:2-oxoglutarate-dependent dioxygenase activity"/>
    <property type="evidence" value="ECO:0007669"/>
    <property type="project" value="UniProtKB-ARBA"/>
</dbReference>
<proteinExistence type="predicted"/>
<comment type="cofactor">
    <cofactor evidence="1">
        <name>Fe(2+)</name>
        <dbReference type="ChEBI" id="CHEBI:29033"/>
    </cofactor>
</comment>
<accession>A0A2Z4ACW8</accession>
<evidence type="ECO:0000313" key="3">
    <source>
        <dbReference type="Proteomes" id="UP000247465"/>
    </source>
</evidence>
<dbReference type="AlphaFoldDB" id="A0A2Z4ACW8"/>
<protein>
    <submittedName>
        <fullName evidence="2">Uncharacterized protein</fullName>
    </submittedName>
</protein>
<dbReference type="PANTHER" id="PTHR20883:SF48">
    <property type="entry name" value="ECTOINE DIOXYGENASE"/>
    <property type="match status" value="1"/>
</dbReference>
<evidence type="ECO:0000313" key="2">
    <source>
        <dbReference type="EMBL" id="AWT59791.1"/>
    </source>
</evidence>